<dbReference type="PANTHER" id="PTHR43024:SF1">
    <property type="entry name" value="UDP-N-ACETYLMURAMOYL-TRIPEPTIDE--D-ALANYL-D-ALANINE LIGASE"/>
    <property type="match status" value="1"/>
</dbReference>
<sequence>MFKWSINNIIGATGGKKVGSGNWVNSLNVSADTRSIKECDIFIALKGKNFDGHDFLHEAFLKGAVAAVVSEGKYRNLPIIVVQDTFKALHDMASYYIRNVLVSAKVIAITGSVGKTTTKDMLHTVLSQYGVSHVNEGNLNNSIGLPLTVMRAAENCQYLTLEMRMSKAGEIKELSKISNPDLQLLPM</sequence>
<gene>
    <name evidence="6" type="ORF">DICVIV_13828</name>
</gene>
<dbReference type="STRING" id="29172.A0A0D8X9D7"/>
<keyword evidence="1 6" id="KW-0436">Ligase</keyword>
<dbReference type="EMBL" id="KN717495">
    <property type="protein sequence ID" value="KJH40234.1"/>
    <property type="molecule type" value="Genomic_DNA"/>
</dbReference>
<protein>
    <submittedName>
        <fullName evidence="6">Mur ligase family, catalytic domain protein</fullName>
    </submittedName>
</protein>
<feature type="domain" description="Mur ligase central" evidence="5">
    <location>
        <begin position="109"/>
        <end position="182"/>
    </location>
</feature>
<evidence type="ECO:0000259" key="4">
    <source>
        <dbReference type="Pfam" id="PF01225"/>
    </source>
</evidence>
<dbReference type="Gene3D" id="3.40.1390.10">
    <property type="entry name" value="MurE/MurF, N-terminal domain"/>
    <property type="match status" value="1"/>
</dbReference>
<dbReference type="InterPro" id="IPR035911">
    <property type="entry name" value="MurE/MurF_N"/>
</dbReference>
<dbReference type="Proteomes" id="UP000053766">
    <property type="component" value="Unassembled WGS sequence"/>
</dbReference>
<evidence type="ECO:0000259" key="5">
    <source>
        <dbReference type="Pfam" id="PF08245"/>
    </source>
</evidence>
<feature type="domain" description="Mur ligase N-terminal catalytic" evidence="4">
    <location>
        <begin position="29"/>
        <end position="83"/>
    </location>
</feature>
<dbReference type="PANTHER" id="PTHR43024">
    <property type="entry name" value="UDP-N-ACETYLMURAMOYL-TRIPEPTIDE--D-ALANYL-D-ALANINE LIGASE"/>
    <property type="match status" value="1"/>
</dbReference>
<evidence type="ECO:0000256" key="1">
    <source>
        <dbReference type="ARBA" id="ARBA00022598"/>
    </source>
</evidence>
<evidence type="ECO:0000256" key="3">
    <source>
        <dbReference type="ARBA" id="ARBA00022840"/>
    </source>
</evidence>
<keyword evidence="3" id="KW-0067">ATP-binding</keyword>
<dbReference type="GO" id="GO:0005524">
    <property type="term" value="F:ATP binding"/>
    <property type="evidence" value="ECO:0007669"/>
    <property type="project" value="UniProtKB-KW"/>
</dbReference>
<dbReference type="AlphaFoldDB" id="A0A0D8X9D7"/>
<reference evidence="7" key="2">
    <citation type="journal article" date="2016" name="Sci. Rep.">
        <title>Dictyocaulus viviparus genome, variome and transcriptome elucidate lungworm biology and support future intervention.</title>
        <authorList>
            <person name="McNulty S.N."/>
            <person name="Strube C."/>
            <person name="Rosa B.A."/>
            <person name="Martin J.C."/>
            <person name="Tyagi R."/>
            <person name="Choi Y.J."/>
            <person name="Wang Q."/>
            <person name="Hallsworth Pepin K."/>
            <person name="Zhang X."/>
            <person name="Ozersky P."/>
            <person name="Wilson R.K."/>
            <person name="Sternberg P.W."/>
            <person name="Gasser R.B."/>
            <person name="Mitreva M."/>
        </authorList>
    </citation>
    <scope>NUCLEOTIDE SEQUENCE [LARGE SCALE GENOMIC DNA]</scope>
    <source>
        <strain evidence="7">HannoverDv2000</strain>
    </source>
</reference>
<keyword evidence="2" id="KW-0547">Nucleotide-binding</keyword>
<accession>A0A0D8X9D7</accession>
<dbReference type="InterPro" id="IPR051046">
    <property type="entry name" value="MurCDEF_CellWall_CoF430Synth"/>
</dbReference>
<dbReference type="InterPro" id="IPR013221">
    <property type="entry name" value="Mur_ligase_cen"/>
</dbReference>
<evidence type="ECO:0000313" key="6">
    <source>
        <dbReference type="EMBL" id="KJH40234.1"/>
    </source>
</evidence>
<dbReference type="InterPro" id="IPR000713">
    <property type="entry name" value="Mur_ligase_N"/>
</dbReference>
<dbReference type="SUPFAM" id="SSF53623">
    <property type="entry name" value="MurD-like peptide ligases, catalytic domain"/>
    <property type="match status" value="1"/>
</dbReference>
<proteinExistence type="predicted"/>
<keyword evidence="7" id="KW-1185">Reference proteome</keyword>
<name>A0A0D8X9D7_DICVI</name>
<dbReference type="Gene3D" id="3.40.1190.10">
    <property type="entry name" value="Mur-like, catalytic domain"/>
    <property type="match status" value="1"/>
</dbReference>
<evidence type="ECO:0000313" key="7">
    <source>
        <dbReference type="Proteomes" id="UP000053766"/>
    </source>
</evidence>
<dbReference type="Pfam" id="PF01225">
    <property type="entry name" value="Mur_ligase"/>
    <property type="match status" value="1"/>
</dbReference>
<dbReference type="Pfam" id="PF08245">
    <property type="entry name" value="Mur_ligase_M"/>
    <property type="match status" value="1"/>
</dbReference>
<reference evidence="6 7" key="1">
    <citation type="submission" date="2013-11" db="EMBL/GenBank/DDBJ databases">
        <title>Draft genome of the bovine lungworm Dictyocaulus viviparus.</title>
        <authorList>
            <person name="Mitreva M."/>
        </authorList>
    </citation>
    <scope>NUCLEOTIDE SEQUENCE [LARGE SCALE GENOMIC DNA]</scope>
    <source>
        <strain evidence="6 7">HannoverDv2000</strain>
    </source>
</reference>
<dbReference type="OrthoDB" id="7627253at2759"/>
<evidence type="ECO:0000256" key="2">
    <source>
        <dbReference type="ARBA" id="ARBA00022741"/>
    </source>
</evidence>
<dbReference type="InterPro" id="IPR036565">
    <property type="entry name" value="Mur-like_cat_sf"/>
</dbReference>
<dbReference type="SUPFAM" id="SSF63418">
    <property type="entry name" value="MurE/MurF N-terminal domain"/>
    <property type="match status" value="1"/>
</dbReference>
<dbReference type="GO" id="GO:0016881">
    <property type="term" value="F:acid-amino acid ligase activity"/>
    <property type="evidence" value="ECO:0007669"/>
    <property type="project" value="InterPro"/>
</dbReference>
<organism evidence="6 7">
    <name type="scientific">Dictyocaulus viviparus</name>
    <name type="common">Bovine lungworm</name>
    <dbReference type="NCBI Taxonomy" id="29172"/>
    <lineage>
        <taxon>Eukaryota</taxon>
        <taxon>Metazoa</taxon>
        <taxon>Ecdysozoa</taxon>
        <taxon>Nematoda</taxon>
        <taxon>Chromadorea</taxon>
        <taxon>Rhabditida</taxon>
        <taxon>Rhabditina</taxon>
        <taxon>Rhabditomorpha</taxon>
        <taxon>Strongyloidea</taxon>
        <taxon>Metastrongylidae</taxon>
        <taxon>Dictyocaulus</taxon>
    </lineage>
</organism>